<sequence>MQALRELLQMPSTGSSTWAVLEKWGTARTLRPFTWQLCDIVIEGAREIPHDQPLQDRLVELRGFDPMPTSEEALEWTNLNTFAARLLNLHTISWAVIFTLGAPGSTRGMTN</sequence>
<proteinExistence type="predicted"/>
<name>A0A8H6E9L7_PETAA</name>
<comment type="caution">
    <text evidence="1">The sequence shown here is derived from an EMBL/GenBank/DDBJ whole genome shotgun (WGS) entry which is preliminary data.</text>
</comment>
<reference evidence="1 2" key="1">
    <citation type="submission" date="2019-04" db="EMBL/GenBank/DDBJ databases">
        <title>Aspergillus burnettii sp. nov., novel species from soil in southeast Queensland.</title>
        <authorList>
            <person name="Gilchrist C.L.M."/>
            <person name="Pitt J.I."/>
            <person name="Lange L."/>
            <person name="Lacey H.J."/>
            <person name="Vuong D."/>
            <person name="Midgley D.J."/>
            <person name="Greenfield P."/>
            <person name="Bradbury M."/>
            <person name="Lacey E."/>
            <person name="Busk P.K."/>
            <person name="Pilgaard B."/>
            <person name="Chooi Y.H."/>
            <person name="Piggott A.M."/>
        </authorList>
    </citation>
    <scope>NUCLEOTIDE SEQUENCE [LARGE SCALE GENOMIC DNA]</scope>
    <source>
        <strain evidence="1 2">FRR 5400</strain>
    </source>
</reference>
<dbReference type="AlphaFoldDB" id="A0A8H6E9L7"/>
<dbReference type="EMBL" id="SPNV01000031">
    <property type="protein sequence ID" value="KAF5864629.1"/>
    <property type="molecule type" value="Genomic_DNA"/>
</dbReference>
<gene>
    <name evidence="1" type="ORF">ETB97_007187</name>
</gene>
<evidence type="ECO:0000313" key="1">
    <source>
        <dbReference type="EMBL" id="KAF5864629.1"/>
    </source>
</evidence>
<evidence type="ECO:0000313" key="2">
    <source>
        <dbReference type="Proteomes" id="UP000541154"/>
    </source>
</evidence>
<protein>
    <submittedName>
        <fullName evidence="1">Uncharacterized protein</fullName>
    </submittedName>
</protein>
<keyword evidence="2" id="KW-1185">Reference proteome</keyword>
<accession>A0A8H6E9L7</accession>
<dbReference type="Proteomes" id="UP000541154">
    <property type="component" value="Unassembled WGS sequence"/>
</dbReference>
<organism evidence="1 2">
    <name type="scientific">Petromyces alliaceus</name>
    <name type="common">Aspergillus alliaceus</name>
    <dbReference type="NCBI Taxonomy" id="209559"/>
    <lineage>
        <taxon>Eukaryota</taxon>
        <taxon>Fungi</taxon>
        <taxon>Dikarya</taxon>
        <taxon>Ascomycota</taxon>
        <taxon>Pezizomycotina</taxon>
        <taxon>Eurotiomycetes</taxon>
        <taxon>Eurotiomycetidae</taxon>
        <taxon>Eurotiales</taxon>
        <taxon>Aspergillaceae</taxon>
        <taxon>Aspergillus</taxon>
        <taxon>Aspergillus subgen. Circumdati</taxon>
    </lineage>
</organism>